<evidence type="ECO:0000313" key="4">
    <source>
        <dbReference type="EMBL" id="GGB11456.1"/>
    </source>
</evidence>
<dbReference type="SUPFAM" id="SSF88946">
    <property type="entry name" value="Sigma2 domain of RNA polymerase sigma factors"/>
    <property type="match status" value="1"/>
</dbReference>
<dbReference type="SUPFAM" id="SSF88659">
    <property type="entry name" value="Sigma3 and sigma4 domains of RNA polymerase sigma factors"/>
    <property type="match status" value="1"/>
</dbReference>
<evidence type="ECO:0000259" key="3">
    <source>
        <dbReference type="Pfam" id="PF20239"/>
    </source>
</evidence>
<evidence type="ECO:0000259" key="2">
    <source>
        <dbReference type="Pfam" id="PF08281"/>
    </source>
</evidence>
<dbReference type="GO" id="GO:0003677">
    <property type="term" value="F:DNA binding"/>
    <property type="evidence" value="ECO:0007669"/>
    <property type="project" value="InterPro"/>
</dbReference>
<dbReference type="InterPro" id="IPR014284">
    <property type="entry name" value="RNA_pol_sigma-70_dom"/>
</dbReference>
<dbReference type="Gene3D" id="1.10.10.10">
    <property type="entry name" value="Winged helix-like DNA-binding domain superfamily/Winged helix DNA-binding domain"/>
    <property type="match status" value="1"/>
</dbReference>
<dbReference type="GO" id="GO:0006352">
    <property type="term" value="P:DNA-templated transcription initiation"/>
    <property type="evidence" value="ECO:0007669"/>
    <property type="project" value="InterPro"/>
</dbReference>
<dbReference type="AlphaFoldDB" id="A0A8J2UFU1"/>
<dbReference type="EMBL" id="BMJC01000004">
    <property type="protein sequence ID" value="GGB11456.1"/>
    <property type="molecule type" value="Genomic_DNA"/>
</dbReference>
<reference evidence="4" key="1">
    <citation type="journal article" date="2014" name="Int. J. Syst. Evol. Microbiol.">
        <title>Complete genome sequence of Corynebacterium casei LMG S-19264T (=DSM 44701T), isolated from a smear-ripened cheese.</title>
        <authorList>
            <consortium name="US DOE Joint Genome Institute (JGI-PGF)"/>
            <person name="Walter F."/>
            <person name="Albersmeier A."/>
            <person name="Kalinowski J."/>
            <person name="Ruckert C."/>
        </authorList>
    </citation>
    <scope>NUCLEOTIDE SEQUENCE</scope>
    <source>
        <strain evidence="4">CGMCC 1.15448</strain>
    </source>
</reference>
<dbReference type="Proteomes" id="UP000607559">
    <property type="component" value="Unassembled WGS sequence"/>
</dbReference>
<dbReference type="InterPro" id="IPR046531">
    <property type="entry name" value="DUF6596"/>
</dbReference>
<dbReference type="Pfam" id="PF08281">
    <property type="entry name" value="Sigma70_r4_2"/>
    <property type="match status" value="1"/>
</dbReference>
<gene>
    <name evidence="4" type="ORF">GCM10011511_38830</name>
</gene>
<dbReference type="InterPro" id="IPR013325">
    <property type="entry name" value="RNA_pol_sigma_r2"/>
</dbReference>
<reference evidence="4" key="2">
    <citation type="submission" date="2020-09" db="EMBL/GenBank/DDBJ databases">
        <authorList>
            <person name="Sun Q."/>
            <person name="Zhou Y."/>
        </authorList>
    </citation>
    <scope>NUCLEOTIDE SEQUENCE</scope>
    <source>
        <strain evidence="4">CGMCC 1.15448</strain>
    </source>
</reference>
<dbReference type="InterPro" id="IPR013324">
    <property type="entry name" value="RNA_pol_sigma_r3/r4-like"/>
</dbReference>
<feature type="domain" description="DUF6596" evidence="3">
    <location>
        <begin position="184"/>
        <end position="285"/>
    </location>
</feature>
<evidence type="ECO:0000313" key="5">
    <source>
        <dbReference type="Proteomes" id="UP000607559"/>
    </source>
</evidence>
<feature type="domain" description="RNA polymerase sigma factor 70 region 4 type 2" evidence="2">
    <location>
        <begin position="115"/>
        <end position="166"/>
    </location>
</feature>
<feature type="domain" description="RNA polymerase sigma-70 region 2" evidence="1">
    <location>
        <begin position="9"/>
        <end position="76"/>
    </location>
</feature>
<dbReference type="Pfam" id="PF04542">
    <property type="entry name" value="Sigma70_r2"/>
    <property type="match status" value="1"/>
</dbReference>
<name>A0A8J2UFU1_9BACT</name>
<dbReference type="Gene3D" id="1.10.1740.10">
    <property type="match status" value="1"/>
</dbReference>
<evidence type="ECO:0000259" key="1">
    <source>
        <dbReference type="Pfam" id="PF04542"/>
    </source>
</evidence>
<dbReference type="GO" id="GO:0016987">
    <property type="term" value="F:sigma factor activity"/>
    <property type="evidence" value="ECO:0007669"/>
    <property type="project" value="InterPro"/>
</dbReference>
<dbReference type="InterPro" id="IPR007627">
    <property type="entry name" value="RNA_pol_sigma70_r2"/>
</dbReference>
<dbReference type="PANTHER" id="PTHR47756">
    <property type="entry name" value="BLL6612 PROTEIN-RELATED"/>
    <property type="match status" value="1"/>
</dbReference>
<sequence>MMDIEEHFFRHESGRIVAALTRLFGVRNVALAEDVTQDAFCRAMETWKFRGLPKNPSAWLMTTAKNRALDILRRERTARVSEPELTRFLESEWTLVPTVEEAFSAYAVKDSQLRMMFSCCHPSLSEEAQIALILHILCGFSVKEIAQAFVSSHAAIEKRITRAKKILAESTKLFDLADADFSTRLSSVLQALYLLFNEGYHGSSPEAAVRMDLCQEAMLLMNLLIEQPALVTPQSYALAALMYLNAARLPTRLDGSGNLVSFFEQDRSLWNHNLIAEGQALLDLSASGTELTKYHIEAAIASMHISAARSENTDWKQIVSLYDMLMAIHPSPVIALNRAIAIAQLDGPERGLQEIRLIHDLHRLSSYPFYPATLGELELRRGNYPIAKAHFSTALSLARNPMERNFLQRRIDTCKES</sequence>
<protein>
    <submittedName>
        <fullName evidence="4">RNA polymerase subunit sigma-24</fullName>
    </submittedName>
</protein>
<dbReference type="PANTHER" id="PTHR47756:SF2">
    <property type="entry name" value="BLL6612 PROTEIN"/>
    <property type="match status" value="1"/>
</dbReference>
<dbReference type="InterPro" id="IPR036388">
    <property type="entry name" value="WH-like_DNA-bd_sf"/>
</dbReference>
<dbReference type="NCBIfam" id="TIGR02937">
    <property type="entry name" value="sigma70-ECF"/>
    <property type="match status" value="1"/>
</dbReference>
<accession>A0A8J2UFU1</accession>
<comment type="caution">
    <text evidence="4">The sequence shown here is derived from an EMBL/GenBank/DDBJ whole genome shotgun (WGS) entry which is preliminary data.</text>
</comment>
<proteinExistence type="predicted"/>
<dbReference type="Pfam" id="PF20239">
    <property type="entry name" value="DUF6596"/>
    <property type="match status" value="1"/>
</dbReference>
<dbReference type="InterPro" id="IPR013249">
    <property type="entry name" value="RNA_pol_sigma70_r4_t2"/>
</dbReference>
<keyword evidence="5" id="KW-1185">Reference proteome</keyword>
<organism evidence="4 5">
    <name type="scientific">Puia dinghuensis</name>
    <dbReference type="NCBI Taxonomy" id="1792502"/>
    <lineage>
        <taxon>Bacteria</taxon>
        <taxon>Pseudomonadati</taxon>
        <taxon>Bacteroidota</taxon>
        <taxon>Chitinophagia</taxon>
        <taxon>Chitinophagales</taxon>
        <taxon>Chitinophagaceae</taxon>
        <taxon>Puia</taxon>
    </lineage>
</organism>